<evidence type="ECO:0000313" key="1">
    <source>
        <dbReference type="EMBL" id="GFR03201.1"/>
    </source>
</evidence>
<reference evidence="1" key="1">
    <citation type="submission" date="2020-07" db="EMBL/GenBank/DDBJ databases">
        <title>Multicomponent nature underlies the extraordinary mechanical properties of spider dragline silk.</title>
        <authorList>
            <person name="Kono N."/>
            <person name="Nakamura H."/>
            <person name="Mori M."/>
            <person name="Yoshida Y."/>
            <person name="Ohtoshi R."/>
            <person name="Malay A.D."/>
            <person name="Moran D.A.P."/>
            <person name="Tomita M."/>
            <person name="Numata K."/>
            <person name="Arakawa K."/>
        </authorList>
    </citation>
    <scope>NUCLEOTIDE SEQUENCE</scope>
</reference>
<dbReference type="PANTHER" id="PTHR45913">
    <property type="entry name" value="EPM2A-INTERACTING PROTEIN 1"/>
    <property type="match status" value="1"/>
</dbReference>
<protein>
    <submittedName>
        <fullName evidence="1">Uncharacterized protein</fullName>
    </submittedName>
</protein>
<dbReference type="AlphaFoldDB" id="A0A8X6JE38"/>
<accession>A0A8X6JE38</accession>
<dbReference type="PANTHER" id="PTHR45913:SF5">
    <property type="entry name" value="GENERAL TRANSCRIPTION FACTOR II-I REPEAT DOMAIN-CONTAINING PROTEIN 2A-LIKE PROTEIN"/>
    <property type="match status" value="1"/>
</dbReference>
<dbReference type="EMBL" id="BMAO01035347">
    <property type="protein sequence ID" value="GFR03201.1"/>
    <property type="molecule type" value="Genomic_DNA"/>
</dbReference>
<sequence>MNITEDLLEFVSFKGTTTRRDIKGAVINCTQSRHIVLKNLVGIVTDGAPSIVRKNVGAVTLIFDHIKALGNNSNIFEMFICHCFLQLENLYVQVLNMPHMIKVAVKVINLIENNPLKHRQFQEYLRKLESEYTGMSFISPKFGGFRRGDCLLRFWKLGEEI</sequence>
<name>A0A8X6JE38_TRICU</name>
<keyword evidence="2" id="KW-1185">Reference proteome</keyword>
<proteinExistence type="predicted"/>
<gene>
    <name evidence="1" type="ORF">TNCT_340871</name>
</gene>
<comment type="caution">
    <text evidence="1">The sequence shown here is derived from an EMBL/GenBank/DDBJ whole genome shotgun (WGS) entry which is preliminary data.</text>
</comment>
<dbReference type="Proteomes" id="UP000887116">
    <property type="component" value="Unassembled WGS sequence"/>
</dbReference>
<evidence type="ECO:0000313" key="2">
    <source>
        <dbReference type="Proteomes" id="UP000887116"/>
    </source>
</evidence>
<dbReference type="OrthoDB" id="6137485at2759"/>
<organism evidence="1 2">
    <name type="scientific">Trichonephila clavata</name>
    <name type="common">Joro spider</name>
    <name type="synonym">Nephila clavata</name>
    <dbReference type="NCBI Taxonomy" id="2740835"/>
    <lineage>
        <taxon>Eukaryota</taxon>
        <taxon>Metazoa</taxon>
        <taxon>Ecdysozoa</taxon>
        <taxon>Arthropoda</taxon>
        <taxon>Chelicerata</taxon>
        <taxon>Arachnida</taxon>
        <taxon>Araneae</taxon>
        <taxon>Araneomorphae</taxon>
        <taxon>Entelegynae</taxon>
        <taxon>Araneoidea</taxon>
        <taxon>Nephilidae</taxon>
        <taxon>Trichonephila</taxon>
    </lineage>
</organism>